<reference evidence="1 2" key="1">
    <citation type="submission" date="2015-09" db="EMBL/GenBank/DDBJ databases">
        <authorList>
            <consortium name="Pathogen Informatics"/>
        </authorList>
    </citation>
    <scope>NUCLEOTIDE SEQUENCE [LARGE SCALE GENOMIC DNA]</scope>
    <source>
        <strain evidence="1 2">2789STDY5834861</strain>
    </source>
</reference>
<sequence>MITWLPALLRIVGRIINGIMNVNAIKECRLLCDFQMRKVCYSEIKQEANRVRRVTL</sequence>
<gene>
    <name evidence="1" type="ORF">ERS852476_03592</name>
</gene>
<organism evidence="1 2">
    <name type="scientific">Blautia obeum</name>
    <dbReference type="NCBI Taxonomy" id="40520"/>
    <lineage>
        <taxon>Bacteria</taxon>
        <taxon>Bacillati</taxon>
        <taxon>Bacillota</taxon>
        <taxon>Clostridia</taxon>
        <taxon>Lachnospirales</taxon>
        <taxon>Lachnospiraceae</taxon>
        <taxon>Blautia</taxon>
    </lineage>
</organism>
<dbReference type="AlphaFoldDB" id="A0A174GXI7"/>
<dbReference type="EMBL" id="CYZP01000052">
    <property type="protein sequence ID" value="CUO67303.1"/>
    <property type="molecule type" value="Genomic_DNA"/>
</dbReference>
<accession>A0A174GXI7</accession>
<evidence type="ECO:0000313" key="1">
    <source>
        <dbReference type="EMBL" id="CUO67303.1"/>
    </source>
</evidence>
<name>A0A174GXI7_9FIRM</name>
<protein>
    <submittedName>
        <fullName evidence="1">Uncharacterized protein</fullName>
    </submittedName>
</protein>
<dbReference type="Proteomes" id="UP000095645">
    <property type="component" value="Unassembled WGS sequence"/>
</dbReference>
<evidence type="ECO:0000313" key="2">
    <source>
        <dbReference type="Proteomes" id="UP000095645"/>
    </source>
</evidence>
<proteinExistence type="predicted"/>